<feature type="transmembrane region" description="Helical" evidence="2">
    <location>
        <begin position="296"/>
        <end position="315"/>
    </location>
</feature>
<evidence type="ECO:0000313" key="3">
    <source>
        <dbReference type="EMBL" id="GEY25471.1"/>
    </source>
</evidence>
<keyword evidence="2" id="KW-0472">Membrane</keyword>
<comment type="caution">
    <text evidence="3">The sequence shown here is derived from an EMBL/GenBank/DDBJ whole genome shotgun (WGS) entry which is preliminary data.</text>
</comment>
<dbReference type="AlphaFoldDB" id="A0A699HGF7"/>
<sequence>MMEDASKKRRMIDDLDKDDVVDLMDDKGEEKRKKSMQEDKPAEVQKVVDVVTTTKLITKVVTAASKSVTAASTTIAAAEPQVPTATITATPIRVAAASTKRRKGVKKQQVKMDEEYARKLHEELNKDIDWNVSIDHVKQKAKEDPFVQRYQVMKKRPQTEAQARKNETYRSKLTIWNWLKRFFTIGIKSQELMMSRITRLFLCRFYEENDDDGVIKVFRSDPTRQNNNNNSCDWASDVVFVVNAASSKFVLFIKCSFNTVEDVCVTININAARNFMLLEVIKVNSLVQMKGVGAKCFVKLIVVPFSIVPFVNGFYTNVVLLWGNDLVGPTL</sequence>
<keyword evidence="2" id="KW-1133">Transmembrane helix</keyword>
<gene>
    <name evidence="3" type="ORF">Tci_397445</name>
</gene>
<proteinExistence type="predicted"/>
<protein>
    <submittedName>
        <fullName evidence="3">Uncharacterized protein</fullName>
    </submittedName>
</protein>
<reference evidence="3" key="1">
    <citation type="journal article" date="2019" name="Sci. Rep.">
        <title>Draft genome of Tanacetum cinerariifolium, the natural source of mosquito coil.</title>
        <authorList>
            <person name="Yamashiro T."/>
            <person name="Shiraishi A."/>
            <person name="Satake H."/>
            <person name="Nakayama K."/>
        </authorList>
    </citation>
    <scope>NUCLEOTIDE SEQUENCE</scope>
</reference>
<name>A0A699HGF7_TANCI</name>
<evidence type="ECO:0000256" key="1">
    <source>
        <dbReference type="SAM" id="MobiDB-lite"/>
    </source>
</evidence>
<keyword evidence="2" id="KW-0812">Transmembrane</keyword>
<accession>A0A699HGF7</accession>
<evidence type="ECO:0000256" key="2">
    <source>
        <dbReference type="SAM" id="Phobius"/>
    </source>
</evidence>
<feature type="region of interest" description="Disordered" evidence="1">
    <location>
        <begin position="1"/>
        <end position="41"/>
    </location>
</feature>
<dbReference type="EMBL" id="BKCJ010163662">
    <property type="protein sequence ID" value="GEY25471.1"/>
    <property type="molecule type" value="Genomic_DNA"/>
</dbReference>
<organism evidence="3">
    <name type="scientific">Tanacetum cinerariifolium</name>
    <name type="common">Dalmatian daisy</name>
    <name type="synonym">Chrysanthemum cinerariifolium</name>
    <dbReference type="NCBI Taxonomy" id="118510"/>
    <lineage>
        <taxon>Eukaryota</taxon>
        <taxon>Viridiplantae</taxon>
        <taxon>Streptophyta</taxon>
        <taxon>Embryophyta</taxon>
        <taxon>Tracheophyta</taxon>
        <taxon>Spermatophyta</taxon>
        <taxon>Magnoliopsida</taxon>
        <taxon>eudicotyledons</taxon>
        <taxon>Gunneridae</taxon>
        <taxon>Pentapetalae</taxon>
        <taxon>asterids</taxon>
        <taxon>campanulids</taxon>
        <taxon>Asterales</taxon>
        <taxon>Asteraceae</taxon>
        <taxon>Asteroideae</taxon>
        <taxon>Anthemideae</taxon>
        <taxon>Anthemidinae</taxon>
        <taxon>Tanacetum</taxon>
    </lineage>
</organism>